<reference evidence="3" key="2">
    <citation type="submission" date="2011-01" db="EMBL/GenBank/DDBJ databases">
        <title>The complete genome of Deinococcus maricopensis DSM 21211.</title>
        <authorList>
            <consortium name="US DOE Joint Genome Institute (JGI-PGF)"/>
            <person name="Lucas S."/>
            <person name="Copeland A."/>
            <person name="Lapidus A."/>
            <person name="Goodwin L."/>
            <person name="Pitluck S."/>
            <person name="Kyrpides N."/>
            <person name="Mavromatis K."/>
            <person name="Pagani I."/>
            <person name="Ivanova N."/>
            <person name="Ovchinnikova G."/>
            <person name="Zeytun A."/>
            <person name="Detter J.C."/>
            <person name="Han C."/>
            <person name="Land M."/>
            <person name="Hauser L."/>
            <person name="Markowitz V."/>
            <person name="Cheng J.-F."/>
            <person name="Hugenholtz P."/>
            <person name="Woyke T."/>
            <person name="Wu D."/>
            <person name="Pukall R."/>
            <person name="Gehrich-Schroeter G."/>
            <person name="Brambilla E."/>
            <person name="Klenk H.-P."/>
            <person name="Eisen J.A."/>
        </authorList>
    </citation>
    <scope>NUCLEOTIDE SEQUENCE [LARGE SCALE GENOMIC DNA]</scope>
    <source>
        <strain evidence="3">DSM 21211 / LMG 22137 / NRRL B-23946 / LB-34</strain>
    </source>
</reference>
<feature type="transmembrane region" description="Helical" evidence="1">
    <location>
        <begin position="196"/>
        <end position="217"/>
    </location>
</feature>
<protein>
    <recommendedName>
        <fullName evidence="4">Lysine exporter protein (LYSE/YGGA)</fullName>
    </recommendedName>
</protein>
<reference evidence="2 3" key="1">
    <citation type="journal article" date="2011" name="Stand. Genomic Sci.">
        <title>Complete genome sequence of Deinococcus maricopensis type strain (LB-34).</title>
        <authorList>
            <person name="Pukall R."/>
            <person name="Zeytun A."/>
            <person name="Lucas S."/>
            <person name="Lapidus A."/>
            <person name="Hammon N."/>
            <person name="Deshpande S."/>
            <person name="Nolan M."/>
            <person name="Cheng J.F."/>
            <person name="Pitluck S."/>
            <person name="Liolios K."/>
            <person name="Pagani I."/>
            <person name="Mikhailova N."/>
            <person name="Ivanova N."/>
            <person name="Mavromatis K."/>
            <person name="Pati A."/>
            <person name="Tapia R."/>
            <person name="Han C."/>
            <person name="Goodwin L."/>
            <person name="Chen A."/>
            <person name="Palaniappan K."/>
            <person name="Land M."/>
            <person name="Hauser L."/>
            <person name="Chang Y.J."/>
            <person name="Jeffries C.D."/>
            <person name="Brambilla E.M."/>
            <person name="Rohde M."/>
            <person name="Goker M."/>
            <person name="Detter J.C."/>
            <person name="Woyke T."/>
            <person name="Bristow J."/>
            <person name="Eisen J.A."/>
            <person name="Markowitz V."/>
            <person name="Hugenholtz P."/>
            <person name="Kyrpides N.C."/>
            <person name="Klenk H.P."/>
        </authorList>
    </citation>
    <scope>NUCLEOTIDE SEQUENCE [LARGE SCALE GENOMIC DNA]</scope>
    <source>
        <strain evidence="3">DSM 21211 / LMG 22137 / NRRL B-23946 / LB-34</strain>
    </source>
</reference>
<feature type="transmembrane region" description="Helical" evidence="1">
    <location>
        <begin position="112"/>
        <end position="132"/>
    </location>
</feature>
<name>E8U349_DEIML</name>
<feature type="transmembrane region" description="Helical" evidence="1">
    <location>
        <begin position="6"/>
        <end position="33"/>
    </location>
</feature>
<keyword evidence="1" id="KW-0472">Membrane</keyword>
<dbReference type="HOGENOM" id="CLU_082430_0_0_0"/>
<keyword evidence="1" id="KW-0812">Transmembrane</keyword>
<feature type="transmembrane region" description="Helical" evidence="1">
    <location>
        <begin position="74"/>
        <end position="92"/>
    </location>
</feature>
<keyword evidence="1" id="KW-1133">Transmembrane helix</keyword>
<dbReference type="AlphaFoldDB" id="E8U349"/>
<dbReference type="OrthoDB" id="8850092at2"/>
<sequence length="218" mass="22708">MNDPVAWSALALLGALHGLNPAMGWLFAVALGLQDRSRAAVLRALGPIALGHAASIALVVAVVLAAGSVLDERLLRWLGAGALLAFGAYKLARPNTHPRWVGMRVGFRDLTLWSFLMSTAHGAGLMLVPLALRFSAGAPPTHALHGAHTAHVHGSPSTLAGLAAVGVHSLSMLACMTAVALIVYQVVGLAVLRRAWVNLDQVWALTLIAAGAVALVWR</sequence>
<evidence type="ECO:0000313" key="2">
    <source>
        <dbReference type="EMBL" id="ADV65994.1"/>
    </source>
</evidence>
<organism evidence="2 3">
    <name type="scientific">Deinococcus maricopensis (strain DSM 21211 / LMG 22137 / NRRL B-23946 / LB-34)</name>
    <dbReference type="NCBI Taxonomy" id="709986"/>
    <lineage>
        <taxon>Bacteria</taxon>
        <taxon>Thermotogati</taxon>
        <taxon>Deinococcota</taxon>
        <taxon>Deinococci</taxon>
        <taxon>Deinococcales</taxon>
        <taxon>Deinococcaceae</taxon>
        <taxon>Deinococcus</taxon>
    </lineage>
</organism>
<dbReference type="STRING" id="709986.Deima_0333"/>
<feature type="transmembrane region" description="Helical" evidence="1">
    <location>
        <begin position="45"/>
        <end position="68"/>
    </location>
</feature>
<keyword evidence="3" id="KW-1185">Reference proteome</keyword>
<feature type="transmembrane region" description="Helical" evidence="1">
    <location>
        <begin position="159"/>
        <end position="184"/>
    </location>
</feature>
<proteinExistence type="predicted"/>
<dbReference type="eggNOG" id="ENOG50318MJ">
    <property type="taxonomic scope" value="Bacteria"/>
</dbReference>
<gene>
    <name evidence="2" type="ordered locus">Deima_0333</name>
</gene>
<evidence type="ECO:0008006" key="4">
    <source>
        <dbReference type="Google" id="ProtNLM"/>
    </source>
</evidence>
<dbReference type="EMBL" id="CP002454">
    <property type="protein sequence ID" value="ADV65994.1"/>
    <property type="molecule type" value="Genomic_DNA"/>
</dbReference>
<evidence type="ECO:0000313" key="3">
    <source>
        <dbReference type="Proteomes" id="UP000008635"/>
    </source>
</evidence>
<accession>E8U349</accession>
<dbReference type="Proteomes" id="UP000008635">
    <property type="component" value="Chromosome"/>
</dbReference>
<dbReference type="KEGG" id="dmr:Deima_0333"/>
<dbReference type="RefSeq" id="WP_013555499.1">
    <property type="nucleotide sequence ID" value="NC_014958.1"/>
</dbReference>
<evidence type="ECO:0000256" key="1">
    <source>
        <dbReference type="SAM" id="Phobius"/>
    </source>
</evidence>